<keyword evidence="3 6" id="KW-0479">Metal-binding</keyword>
<dbReference type="HAMAP" id="MF_00265">
    <property type="entry name" value="VapC_Nob1"/>
    <property type="match status" value="1"/>
</dbReference>
<comment type="cofactor">
    <cofactor evidence="6">
        <name>Mg(2+)</name>
        <dbReference type="ChEBI" id="CHEBI:18420"/>
    </cofactor>
</comment>
<keyword evidence="2 6" id="KW-0540">Nuclease</keyword>
<name>A0ABS5NJV9_TSUPA</name>
<dbReference type="InterPro" id="IPR029060">
    <property type="entry name" value="PIN-like_dom_sf"/>
</dbReference>
<evidence type="ECO:0000256" key="7">
    <source>
        <dbReference type="SAM" id="MobiDB-lite"/>
    </source>
</evidence>
<dbReference type="Proteomes" id="UP000676853">
    <property type="component" value="Unassembled WGS sequence"/>
</dbReference>
<feature type="region of interest" description="Disordered" evidence="7">
    <location>
        <begin position="141"/>
        <end position="171"/>
    </location>
</feature>
<dbReference type="RefSeq" id="WP_212555072.1">
    <property type="nucleotide sequence ID" value="NZ_JAGXOE010000088.1"/>
</dbReference>
<evidence type="ECO:0000313" key="10">
    <source>
        <dbReference type="Proteomes" id="UP000676853"/>
    </source>
</evidence>
<accession>A0ABS5NJV9</accession>
<feature type="binding site" evidence="6">
    <location>
        <position position="112"/>
    </location>
    <ligand>
        <name>Mg(2+)</name>
        <dbReference type="ChEBI" id="CHEBI:18420"/>
    </ligand>
</feature>
<feature type="binding site" evidence="6">
    <location>
        <position position="11"/>
    </location>
    <ligand>
        <name>Mg(2+)</name>
        <dbReference type="ChEBI" id="CHEBI:18420"/>
    </ligand>
</feature>
<keyword evidence="5 6" id="KW-0460">Magnesium</keyword>
<feature type="domain" description="PIN" evidence="8">
    <location>
        <begin position="6"/>
        <end position="136"/>
    </location>
</feature>
<gene>
    <name evidence="6" type="primary">vapC</name>
    <name evidence="9" type="ORF">KFZ73_21965</name>
</gene>
<protein>
    <recommendedName>
        <fullName evidence="6">Ribonuclease VapC</fullName>
        <shortName evidence="6">RNase VapC</shortName>
        <ecNumber evidence="6">3.1.-.-</ecNumber>
    </recommendedName>
    <alternativeName>
        <fullName evidence="6">Toxin VapC</fullName>
    </alternativeName>
</protein>
<comment type="function">
    <text evidence="6">Toxic component of a toxin-antitoxin (TA) system. An RNase.</text>
</comment>
<evidence type="ECO:0000256" key="4">
    <source>
        <dbReference type="ARBA" id="ARBA00022801"/>
    </source>
</evidence>
<evidence type="ECO:0000313" key="9">
    <source>
        <dbReference type="EMBL" id="MBS4103897.1"/>
    </source>
</evidence>
<comment type="caution">
    <text evidence="9">The sequence shown here is derived from an EMBL/GenBank/DDBJ whole genome shotgun (WGS) entry which is preliminary data.</text>
</comment>
<evidence type="ECO:0000256" key="5">
    <source>
        <dbReference type="ARBA" id="ARBA00022842"/>
    </source>
</evidence>
<dbReference type="Gene3D" id="3.40.50.1010">
    <property type="entry name" value="5'-nuclease"/>
    <property type="match status" value="1"/>
</dbReference>
<evidence type="ECO:0000256" key="6">
    <source>
        <dbReference type="HAMAP-Rule" id="MF_00265"/>
    </source>
</evidence>
<evidence type="ECO:0000259" key="8">
    <source>
        <dbReference type="SMART" id="SM00670"/>
    </source>
</evidence>
<keyword evidence="1 6" id="KW-1277">Toxin-antitoxin system</keyword>
<proteinExistence type="inferred from homology"/>
<dbReference type="InterPro" id="IPR022907">
    <property type="entry name" value="VapC_family"/>
</dbReference>
<dbReference type="InterPro" id="IPR002716">
    <property type="entry name" value="PIN_dom"/>
</dbReference>
<evidence type="ECO:0000256" key="1">
    <source>
        <dbReference type="ARBA" id="ARBA00022649"/>
    </source>
</evidence>
<sequence>MADKLKRVVVDTSVILDFLVPTDKAKADRAEYLLDGHATRHTVVLPAIVVAEVACAREVRAPQGVPQAEAQARAAKALAWIRASNFIVAELSDHTARRAAQLGIDFKLKAPDASILATAEAWGCPHLYSSDSDLVKCDGQLGVKIGAPDDPPQPEPEPAPVPDLFNHGDDE</sequence>
<dbReference type="Pfam" id="PF01850">
    <property type="entry name" value="PIN"/>
    <property type="match status" value="1"/>
</dbReference>
<dbReference type="EC" id="3.1.-.-" evidence="6"/>
<dbReference type="EMBL" id="JAGXOE010000088">
    <property type="protein sequence ID" value="MBS4103897.1"/>
    <property type="molecule type" value="Genomic_DNA"/>
</dbReference>
<keyword evidence="4 6" id="KW-0378">Hydrolase</keyword>
<reference evidence="9 10" key="1">
    <citation type="submission" date="2021-04" db="EMBL/GenBank/DDBJ databases">
        <title>Whole genome sequence analysis of a thiophenic sulfur metabolizing bacteria.</title>
        <authorList>
            <person name="Akhtar N."/>
            <person name="Akram J."/>
            <person name="Aslam A."/>
        </authorList>
    </citation>
    <scope>NUCLEOTIDE SEQUENCE [LARGE SCALE GENOMIC DNA]</scope>
    <source>
        <strain evidence="9 10">3OW</strain>
    </source>
</reference>
<organism evidence="9 10">
    <name type="scientific">Tsukamurella paurometabola</name>
    <name type="common">Corynebacterium paurometabolum</name>
    <dbReference type="NCBI Taxonomy" id="2061"/>
    <lineage>
        <taxon>Bacteria</taxon>
        <taxon>Bacillati</taxon>
        <taxon>Actinomycetota</taxon>
        <taxon>Actinomycetes</taxon>
        <taxon>Mycobacteriales</taxon>
        <taxon>Tsukamurellaceae</taxon>
        <taxon>Tsukamurella</taxon>
    </lineage>
</organism>
<comment type="similarity">
    <text evidence="6">Belongs to the PINc/VapC protein family.</text>
</comment>
<evidence type="ECO:0000256" key="2">
    <source>
        <dbReference type="ARBA" id="ARBA00022722"/>
    </source>
</evidence>
<dbReference type="SMART" id="SM00670">
    <property type="entry name" value="PINc"/>
    <property type="match status" value="1"/>
</dbReference>
<keyword evidence="10" id="KW-1185">Reference proteome</keyword>
<keyword evidence="6" id="KW-0800">Toxin</keyword>
<feature type="compositionally biased region" description="Pro residues" evidence="7">
    <location>
        <begin position="149"/>
        <end position="161"/>
    </location>
</feature>
<dbReference type="SUPFAM" id="SSF88723">
    <property type="entry name" value="PIN domain-like"/>
    <property type="match status" value="1"/>
</dbReference>
<evidence type="ECO:0000256" key="3">
    <source>
        <dbReference type="ARBA" id="ARBA00022723"/>
    </source>
</evidence>